<proteinExistence type="predicted"/>
<evidence type="ECO:0000313" key="2">
    <source>
        <dbReference type="EMBL" id="GGD29733.1"/>
    </source>
</evidence>
<organism evidence="2 3">
    <name type="scientific">Microbacterium faecale</name>
    <dbReference type="NCBI Taxonomy" id="1804630"/>
    <lineage>
        <taxon>Bacteria</taxon>
        <taxon>Bacillati</taxon>
        <taxon>Actinomycetota</taxon>
        <taxon>Actinomycetes</taxon>
        <taxon>Micrococcales</taxon>
        <taxon>Microbacteriaceae</taxon>
        <taxon>Microbacterium</taxon>
    </lineage>
</organism>
<dbReference type="RefSeq" id="WP_188710952.1">
    <property type="nucleotide sequence ID" value="NZ_BMHO01000001.1"/>
</dbReference>
<dbReference type="InterPro" id="IPR001466">
    <property type="entry name" value="Beta-lactam-related"/>
</dbReference>
<keyword evidence="3" id="KW-1185">Reference proteome</keyword>
<dbReference type="InterPro" id="IPR052907">
    <property type="entry name" value="Beta-lactamase/esterase"/>
</dbReference>
<evidence type="ECO:0000313" key="3">
    <source>
        <dbReference type="Proteomes" id="UP000633205"/>
    </source>
</evidence>
<name>A0A916Y4S8_9MICO</name>
<dbReference type="EMBL" id="BMHO01000001">
    <property type="protein sequence ID" value="GGD29733.1"/>
    <property type="molecule type" value="Genomic_DNA"/>
</dbReference>
<comment type="caution">
    <text evidence="2">The sequence shown here is derived from an EMBL/GenBank/DDBJ whole genome shotgun (WGS) entry which is preliminary data.</text>
</comment>
<accession>A0A916Y4S8</accession>
<gene>
    <name evidence="2" type="ORF">GCM10010915_07430</name>
</gene>
<reference evidence="2" key="2">
    <citation type="submission" date="2020-09" db="EMBL/GenBank/DDBJ databases">
        <authorList>
            <person name="Sun Q."/>
            <person name="Zhou Y."/>
        </authorList>
    </citation>
    <scope>NUCLEOTIDE SEQUENCE</scope>
    <source>
        <strain evidence="2">CGMCC 1.15152</strain>
    </source>
</reference>
<keyword evidence="2" id="KW-0378">Hydrolase</keyword>
<reference evidence="2" key="1">
    <citation type="journal article" date="2014" name="Int. J. Syst. Evol. Microbiol.">
        <title>Complete genome sequence of Corynebacterium casei LMG S-19264T (=DSM 44701T), isolated from a smear-ripened cheese.</title>
        <authorList>
            <consortium name="US DOE Joint Genome Institute (JGI-PGF)"/>
            <person name="Walter F."/>
            <person name="Albersmeier A."/>
            <person name="Kalinowski J."/>
            <person name="Ruckert C."/>
        </authorList>
    </citation>
    <scope>NUCLEOTIDE SEQUENCE</scope>
    <source>
        <strain evidence="2">CGMCC 1.15152</strain>
    </source>
</reference>
<dbReference type="GO" id="GO:0016787">
    <property type="term" value="F:hydrolase activity"/>
    <property type="evidence" value="ECO:0007669"/>
    <property type="project" value="UniProtKB-KW"/>
</dbReference>
<dbReference type="Pfam" id="PF00144">
    <property type="entry name" value="Beta-lactamase"/>
    <property type="match status" value="1"/>
</dbReference>
<dbReference type="InterPro" id="IPR012338">
    <property type="entry name" value="Beta-lactam/transpept-like"/>
</dbReference>
<dbReference type="PANTHER" id="PTHR43319:SF3">
    <property type="entry name" value="BETA-LACTAMASE-RELATED DOMAIN-CONTAINING PROTEIN"/>
    <property type="match status" value="1"/>
</dbReference>
<protein>
    <submittedName>
        <fullName evidence="2">Serine hydrolase</fullName>
    </submittedName>
</protein>
<dbReference type="Gene3D" id="3.40.710.10">
    <property type="entry name" value="DD-peptidase/beta-lactamase superfamily"/>
    <property type="match status" value="1"/>
</dbReference>
<dbReference type="SUPFAM" id="SSF56601">
    <property type="entry name" value="beta-lactamase/transpeptidase-like"/>
    <property type="match status" value="1"/>
</dbReference>
<dbReference type="PANTHER" id="PTHR43319">
    <property type="entry name" value="BETA-LACTAMASE-RELATED"/>
    <property type="match status" value="1"/>
</dbReference>
<feature type="domain" description="Beta-lactamase-related" evidence="1">
    <location>
        <begin position="36"/>
        <end position="366"/>
    </location>
</feature>
<dbReference type="AlphaFoldDB" id="A0A916Y4S8"/>
<dbReference type="Proteomes" id="UP000633205">
    <property type="component" value="Unassembled WGS sequence"/>
</dbReference>
<sequence length="377" mass="40466">MMSTYDGKLKGTADERLANIVERFEDHLVADPNLSFQMSAYVDGRLVLDVYGGPDMAPDSLTVPYSTSKNTAGLVIGLLVQRGLLDLDAPVAEWWPEFAAHGKAHVTGRQLFSHQAGLPDTDPNLSWEELLDNHRGAERLAGSRPYWRPGSAFGYHAITIGNLVDAAVQRTDGRTIHEFYEAELRRPTRADFYLGLPRELDDRLVPLQPIIPPLGERPAPQGHFPLRDAAFGTRPGAHVDLAGSEESYRFGHPAGSATTTARGVATLLAGAVTGLDGAAAILDADTVSIIGEQQVRGFDEVLGQQDRAHSIIFQKPSQQLAFGSARSFGHDGAMGALGCVDPITGVAFGYTIVRGPWPGGADPRAVRAAREIGEACL</sequence>
<evidence type="ECO:0000259" key="1">
    <source>
        <dbReference type="Pfam" id="PF00144"/>
    </source>
</evidence>